<gene>
    <name evidence="3" type="ORF">BOX15_Mlig031055g3</name>
    <name evidence="2" type="ORF">BOX15_Mlig031055g6</name>
</gene>
<dbReference type="EMBL" id="NIVC01000227">
    <property type="protein sequence ID" value="PAA87516.1"/>
    <property type="molecule type" value="Genomic_DNA"/>
</dbReference>
<evidence type="ECO:0000256" key="1">
    <source>
        <dbReference type="SAM" id="MobiDB-lite"/>
    </source>
</evidence>
<evidence type="ECO:0000313" key="3">
    <source>
        <dbReference type="EMBL" id="PAA87516.1"/>
    </source>
</evidence>
<evidence type="ECO:0000313" key="2">
    <source>
        <dbReference type="EMBL" id="PAA82850.1"/>
    </source>
</evidence>
<dbReference type="Proteomes" id="UP000215902">
    <property type="component" value="Unassembled WGS sequence"/>
</dbReference>
<comment type="caution">
    <text evidence="3">The sequence shown here is derived from an EMBL/GenBank/DDBJ whole genome shotgun (WGS) entry which is preliminary data.</text>
</comment>
<dbReference type="EMBL" id="NIVC01000446">
    <property type="protein sequence ID" value="PAA82850.1"/>
    <property type="molecule type" value="Genomic_DNA"/>
</dbReference>
<organism evidence="3 4">
    <name type="scientific">Macrostomum lignano</name>
    <dbReference type="NCBI Taxonomy" id="282301"/>
    <lineage>
        <taxon>Eukaryota</taxon>
        <taxon>Metazoa</taxon>
        <taxon>Spiralia</taxon>
        <taxon>Lophotrochozoa</taxon>
        <taxon>Platyhelminthes</taxon>
        <taxon>Rhabditophora</taxon>
        <taxon>Macrostomorpha</taxon>
        <taxon>Macrostomida</taxon>
        <taxon>Macrostomidae</taxon>
        <taxon>Macrostomum</taxon>
    </lineage>
</organism>
<proteinExistence type="predicted"/>
<dbReference type="AlphaFoldDB" id="A0A267GNC2"/>
<keyword evidence="4" id="KW-1185">Reference proteome</keyword>
<feature type="region of interest" description="Disordered" evidence="1">
    <location>
        <begin position="63"/>
        <end position="99"/>
    </location>
</feature>
<accession>A0A267GNC2</accession>
<name>A0A267GNC2_9PLAT</name>
<sequence length="122" mass="13497">MKLTPTASDCMHEIVTRTAKKLAGRDGQELQGRRHWLSGVARSMVVEAGWRVEIRQDDELHQLRLTGGQQVPLSPESATPEQRQAPQPRPRREKEPEAAVRQLDAVLEDAFAQLAAVAADGP</sequence>
<feature type="compositionally biased region" description="Polar residues" evidence="1">
    <location>
        <begin position="67"/>
        <end position="79"/>
    </location>
</feature>
<protein>
    <submittedName>
        <fullName evidence="3">Uncharacterized protein</fullName>
    </submittedName>
</protein>
<reference evidence="3 4" key="1">
    <citation type="submission" date="2017-06" db="EMBL/GenBank/DDBJ databases">
        <title>A platform for efficient transgenesis in Macrostomum lignano, a flatworm model organism for stem cell research.</title>
        <authorList>
            <person name="Berezikov E."/>
        </authorList>
    </citation>
    <scope>NUCLEOTIDE SEQUENCE [LARGE SCALE GENOMIC DNA]</scope>
    <source>
        <strain evidence="3">DV1</strain>
        <tissue evidence="3">Whole organism</tissue>
    </source>
</reference>
<evidence type="ECO:0000313" key="4">
    <source>
        <dbReference type="Proteomes" id="UP000215902"/>
    </source>
</evidence>